<dbReference type="Pfam" id="PF04479">
    <property type="entry name" value="RTA1"/>
    <property type="match status" value="1"/>
</dbReference>
<sequence>MTYVPANLPAGFNVTLLNNTDLCTVHTCPLSLAHVGYAPNLAGNVFYIGVFGLALAAQVLFAIKYRVWGYAIAMFGGLLLEIIGYVARVQMHYKPFEKNPFLMYLVCLTIGPAFLSAAVYLCISRIVVVYSESVSRFRPATYTLIFITCDFLALLLQAAGGGIAASANTNSMDNIGKWIMVVGVSWQVVSLVLFAVLCADFALRVRKASPVEMNPAFATFRMTKSFKLFLWSLGVSTVTIFTRSVFRVAELSGGFHGKLAHQQITFMILEGGMICIASISLTVFHPGLIFGPNWESASWTIRSKLSKCADDLTTEPKPIPEAEAHQLHGTSYNTAKLNNATVEPSV</sequence>
<feature type="transmembrane region" description="Helical" evidence="5">
    <location>
        <begin position="101"/>
        <end position="123"/>
    </location>
</feature>
<dbReference type="GO" id="GO:0000324">
    <property type="term" value="C:fungal-type vacuole"/>
    <property type="evidence" value="ECO:0007669"/>
    <property type="project" value="TreeGrafter"/>
</dbReference>
<dbReference type="Proteomes" id="UP001203852">
    <property type="component" value="Unassembled WGS sequence"/>
</dbReference>
<feature type="transmembrane region" description="Helical" evidence="5">
    <location>
        <begin position="228"/>
        <end position="246"/>
    </location>
</feature>
<keyword evidence="7" id="KW-1185">Reference proteome</keyword>
<feature type="transmembrane region" description="Helical" evidence="5">
    <location>
        <begin position="178"/>
        <end position="203"/>
    </location>
</feature>
<accession>A0AAN6DNH0</accession>
<comment type="caution">
    <text evidence="6">The sequence shown here is derived from an EMBL/GenBank/DDBJ whole genome shotgun (WGS) entry which is preliminary data.</text>
</comment>
<evidence type="ECO:0000313" key="7">
    <source>
        <dbReference type="Proteomes" id="UP001203852"/>
    </source>
</evidence>
<dbReference type="AlphaFoldDB" id="A0AAN6DNH0"/>
<feature type="transmembrane region" description="Helical" evidence="5">
    <location>
        <begin position="70"/>
        <end position="89"/>
    </location>
</feature>
<dbReference type="PANTHER" id="PTHR31465:SF9">
    <property type="entry name" value="SPHINGOID LONG-CHAIN BASE TRANSPORTER RSB1"/>
    <property type="match status" value="1"/>
</dbReference>
<organism evidence="6 7">
    <name type="scientific">Exophiala viscosa</name>
    <dbReference type="NCBI Taxonomy" id="2486360"/>
    <lineage>
        <taxon>Eukaryota</taxon>
        <taxon>Fungi</taxon>
        <taxon>Dikarya</taxon>
        <taxon>Ascomycota</taxon>
        <taxon>Pezizomycotina</taxon>
        <taxon>Eurotiomycetes</taxon>
        <taxon>Chaetothyriomycetidae</taxon>
        <taxon>Chaetothyriales</taxon>
        <taxon>Herpotrichiellaceae</taxon>
        <taxon>Exophiala</taxon>
    </lineage>
</organism>
<keyword evidence="3 5" id="KW-1133">Transmembrane helix</keyword>
<evidence type="ECO:0000256" key="3">
    <source>
        <dbReference type="ARBA" id="ARBA00022989"/>
    </source>
</evidence>
<feature type="transmembrane region" description="Helical" evidence="5">
    <location>
        <begin position="144"/>
        <end position="166"/>
    </location>
</feature>
<reference evidence="6" key="1">
    <citation type="journal article" date="2022" name="bioRxiv">
        <title>Deciphering the potential niche of two novel black yeast fungi from a biological soil crust based on their genomes, phenotypes, and melanin regulation.</title>
        <authorList>
            <consortium name="DOE Joint Genome Institute"/>
            <person name="Carr E.C."/>
            <person name="Barton Q."/>
            <person name="Grambo S."/>
            <person name="Sullivan M."/>
            <person name="Renfro C.M."/>
            <person name="Kuo A."/>
            <person name="Pangilinan J."/>
            <person name="Lipzen A."/>
            <person name="Keymanesh K."/>
            <person name="Savage E."/>
            <person name="Barry K."/>
            <person name="Grigoriev I.V."/>
            <person name="Riekhof W.R."/>
            <person name="Harris S.S."/>
        </authorList>
    </citation>
    <scope>NUCLEOTIDE SEQUENCE</scope>
    <source>
        <strain evidence="6">JF 03-4F</strain>
    </source>
</reference>
<evidence type="ECO:0000256" key="2">
    <source>
        <dbReference type="ARBA" id="ARBA00022692"/>
    </source>
</evidence>
<proteinExistence type="predicted"/>
<name>A0AAN6DNH0_9EURO</name>
<dbReference type="GO" id="GO:0005886">
    <property type="term" value="C:plasma membrane"/>
    <property type="evidence" value="ECO:0007669"/>
    <property type="project" value="TreeGrafter"/>
</dbReference>
<gene>
    <name evidence="6" type="ORF">EDD36DRAFT_478747</name>
</gene>
<dbReference type="InterPro" id="IPR007568">
    <property type="entry name" value="RTA1"/>
</dbReference>
<evidence type="ECO:0000256" key="5">
    <source>
        <dbReference type="SAM" id="Phobius"/>
    </source>
</evidence>
<protein>
    <submittedName>
        <fullName evidence="6">RTA1 domain protein</fullName>
    </submittedName>
</protein>
<evidence type="ECO:0000313" key="6">
    <source>
        <dbReference type="EMBL" id="KAI1608464.1"/>
    </source>
</evidence>
<dbReference type="EMBL" id="MU404363">
    <property type="protein sequence ID" value="KAI1608464.1"/>
    <property type="molecule type" value="Genomic_DNA"/>
</dbReference>
<feature type="transmembrane region" description="Helical" evidence="5">
    <location>
        <begin position="45"/>
        <end position="63"/>
    </location>
</feature>
<keyword evidence="2 5" id="KW-0812">Transmembrane</keyword>
<evidence type="ECO:0000256" key="4">
    <source>
        <dbReference type="ARBA" id="ARBA00023136"/>
    </source>
</evidence>
<evidence type="ECO:0000256" key="1">
    <source>
        <dbReference type="ARBA" id="ARBA00004141"/>
    </source>
</evidence>
<dbReference type="PANTHER" id="PTHR31465">
    <property type="entry name" value="PROTEIN RTA1-RELATED"/>
    <property type="match status" value="1"/>
</dbReference>
<comment type="subcellular location">
    <subcellularLocation>
        <location evidence="1">Membrane</location>
        <topology evidence="1">Multi-pass membrane protein</topology>
    </subcellularLocation>
</comment>
<keyword evidence="4 5" id="KW-0472">Membrane</keyword>
<feature type="transmembrane region" description="Helical" evidence="5">
    <location>
        <begin position="266"/>
        <end position="284"/>
    </location>
</feature>